<dbReference type="EnsemblPlants" id="evm.model.ctgX2.35">
    <property type="protein sequence ID" value="cds.evm.model.ctgX2.35"/>
    <property type="gene ID" value="evm.TU.ctgX2.35"/>
</dbReference>
<name>A0A803QRX0_CANSA</name>
<dbReference type="Gramene" id="evm.model.ctgX2.35">
    <property type="protein sequence ID" value="cds.evm.model.ctgX2.35"/>
    <property type="gene ID" value="evm.TU.ctgX2.35"/>
</dbReference>
<proteinExistence type="predicted"/>
<protein>
    <submittedName>
        <fullName evidence="1">Uncharacterized protein</fullName>
    </submittedName>
</protein>
<keyword evidence="2" id="KW-1185">Reference proteome</keyword>
<evidence type="ECO:0000313" key="1">
    <source>
        <dbReference type="EnsemblPlants" id="cds.evm.model.ctgX2.35"/>
    </source>
</evidence>
<organism evidence="1 2">
    <name type="scientific">Cannabis sativa</name>
    <name type="common">Hemp</name>
    <name type="synonym">Marijuana</name>
    <dbReference type="NCBI Taxonomy" id="3483"/>
    <lineage>
        <taxon>Eukaryota</taxon>
        <taxon>Viridiplantae</taxon>
        <taxon>Streptophyta</taxon>
        <taxon>Embryophyta</taxon>
        <taxon>Tracheophyta</taxon>
        <taxon>Spermatophyta</taxon>
        <taxon>Magnoliopsida</taxon>
        <taxon>eudicotyledons</taxon>
        <taxon>Gunneridae</taxon>
        <taxon>Pentapetalae</taxon>
        <taxon>rosids</taxon>
        <taxon>fabids</taxon>
        <taxon>Rosales</taxon>
        <taxon>Cannabaceae</taxon>
        <taxon>Cannabis</taxon>
    </lineage>
</organism>
<reference evidence="1" key="1">
    <citation type="submission" date="2021-03" db="UniProtKB">
        <authorList>
            <consortium name="EnsemblPlants"/>
        </authorList>
    </citation>
    <scope>IDENTIFICATION</scope>
</reference>
<evidence type="ECO:0000313" key="2">
    <source>
        <dbReference type="Proteomes" id="UP000596661"/>
    </source>
</evidence>
<dbReference type="Proteomes" id="UP000596661">
    <property type="component" value="Unassembled WGS sequence"/>
</dbReference>
<sequence>ELSPGPISRFGLEIESQGGASSRSGPQLRVITLVPFMESEFMLGLESQSRFGLGSELDSQSGLEYDLESGSGSIL</sequence>
<accession>A0A803QRX0</accession>
<dbReference type="AlphaFoldDB" id="A0A803QRX0"/>